<feature type="domain" description="ABC transporter" evidence="9">
    <location>
        <begin position="360"/>
        <end position="599"/>
    </location>
</feature>
<evidence type="ECO:0000313" key="11">
    <source>
        <dbReference type="EMBL" id="MBB5514488.1"/>
    </source>
</evidence>
<dbReference type="InterPro" id="IPR011527">
    <property type="entry name" value="ABC1_TM_dom"/>
</dbReference>
<dbReference type="InterPro" id="IPR039421">
    <property type="entry name" value="Type_1_exporter"/>
</dbReference>
<organism evidence="11 12">
    <name type="scientific">Rubricella aquisinus</name>
    <dbReference type="NCBI Taxonomy" id="2028108"/>
    <lineage>
        <taxon>Bacteria</taxon>
        <taxon>Pseudomonadati</taxon>
        <taxon>Pseudomonadota</taxon>
        <taxon>Alphaproteobacteria</taxon>
        <taxon>Rhodobacterales</taxon>
        <taxon>Paracoccaceae</taxon>
        <taxon>Rubricella</taxon>
    </lineage>
</organism>
<dbReference type="GO" id="GO:0005886">
    <property type="term" value="C:plasma membrane"/>
    <property type="evidence" value="ECO:0007669"/>
    <property type="project" value="UniProtKB-SubCell"/>
</dbReference>
<dbReference type="Pfam" id="PF00005">
    <property type="entry name" value="ABC_tran"/>
    <property type="match status" value="1"/>
</dbReference>
<evidence type="ECO:0000259" key="9">
    <source>
        <dbReference type="PROSITE" id="PS50893"/>
    </source>
</evidence>
<dbReference type="FunFam" id="3.40.50.300:FF:000218">
    <property type="entry name" value="Multidrug ABC transporter ATP-binding protein"/>
    <property type="match status" value="1"/>
</dbReference>
<dbReference type="Proteomes" id="UP000553766">
    <property type="component" value="Unassembled WGS sequence"/>
</dbReference>
<evidence type="ECO:0000256" key="1">
    <source>
        <dbReference type="ARBA" id="ARBA00004651"/>
    </source>
</evidence>
<dbReference type="SUPFAM" id="SSF90123">
    <property type="entry name" value="ABC transporter transmembrane region"/>
    <property type="match status" value="1"/>
</dbReference>
<dbReference type="Gene3D" id="3.40.50.300">
    <property type="entry name" value="P-loop containing nucleotide triphosphate hydrolases"/>
    <property type="match status" value="1"/>
</dbReference>
<keyword evidence="5 8" id="KW-1133">Transmembrane helix</keyword>
<dbReference type="EMBL" id="JACIJS010000001">
    <property type="protein sequence ID" value="MBB5514488.1"/>
    <property type="molecule type" value="Genomic_DNA"/>
</dbReference>
<feature type="transmembrane region" description="Helical" evidence="8">
    <location>
        <begin position="183"/>
        <end position="202"/>
    </location>
</feature>
<dbReference type="Pfam" id="PF00664">
    <property type="entry name" value="ABC_membrane"/>
    <property type="match status" value="1"/>
</dbReference>
<accession>A0A840WH91</accession>
<dbReference type="InterPro" id="IPR003593">
    <property type="entry name" value="AAA+_ATPase"/>
</dbReference>
<dbReference type="GO" id="GO:0005524">
    <property type="term" value="F:ATP binding"/>
    <property type="evidence" value="ECO:0007669"/>
    <property type="project" value="UniProtKB-KW"/>
</dbReference>
<keyword evidence="12" id="KW-1185">Reference proteome</keyword>
<evidence type="ECO:0000256" key="8">
    <source>
        <dbReference type="SAM" id="Phobius"/>
    </source>
</evidence>
<dbReference type="RefSeq" id="WP_184008094.1">
    <property type="nucleotide sequence ID" value="NZ_JACIJS010000001.1"/>
</dbReference>
<dbReference type="PROSITE" id="PS00211">
    <property type="entry name" value="ABC_TRANSPORTER_1"/>
    <property type="match status" value="1"/>
</dbReference>
<comment type="function">
    <text evidence="7">Part of an ABC transporter complex. Transmembrane domains (TMD) form a pore in the inner membrane and the ATP-binding domain (NBD) is responsible for energy generation.</text>
</comment>
<dbReference type="Gene3D" id="1.20.1560.10">
    <property type="entry name" value="ABC transporter type 1, transmembrane domain"/>
    <property type="match status" value="1"/>
</dbReference>
<keyword evidence="3" id="KW-0547">Nucleotide-binding</keyword>
<dbReference type="InterPro" id="IPR036640">
    <property type="entry name" value="ABC1_TM_sf"/>
</dbReference>
<evidence type="ECO:0000256" key="7">
    <source>
        <dbReference type="ARBA" id="ARBA00024725"/>
    </source>
</evidence>
<feature type="transmembrane region" description="Helical" evidence="8">
    <location>
        <begin position="74"/>
        <end position="92"/>
    </location>
</feature>
<name>A0A840WH91_9RHOB</name>
<evidence type="ECO:0000256" key="3">
    <source>
        <dbReference type="ARBA" id="ARBA00022741"/>
    </source>
</evidence>
<dbReference type="PANTHER" id="PTHR24221">
    <property type="entry name" value="ATP-BINDING CASSETTE SUB-FAMILY B"/>
    <property type="match status" value="1"/>
</dbReference>
<evidence type="ECO:0000256" key="6">
    <source>
        <dbReference type="ARBA" id="ARBA00023136"/>
    </source>
</evidence>
<feature type="domain" description="ABC transmembrane type-1" evidence="10">
    <location>
        <begin position="40"/>
        <end position="326"/>
    </location>
</feature>
<dbReference type="SUPFAM" id="SSF52540">
    <property type="entry name" value="P-loop containing nucleoside triphosphate hydrolases"/>
    <property type="match status" value="1"/>
</dbReference>
<evidence type="ECO:0000313" key="12">
    <source>
        <dbReference type="Proteomes" id="UP000553766"/>
    </source>
</evidence>
<dbReference type="PROSITE" id="PS50929">
    <property type="entry name" value="ABC_TM1F"/>
    <property type="match status" value="1"/>
</dbReference>
<evidence type="ECO:0000256" key="5">
    <source>
        <dbReference type="ARBA" id="ARBA00022989"/>
    </source>
</evidence>
<dbReference type="InterPro" id="IPR017871">
    <property type="entry name" value="ABC_transporter-like_CS"/>
</dbReference>
<reference evidence="11 12" key="1">
    <citation type="submission" date="2020-08" db="EMBL/GenBank/DDBJ databases">
        <title>Genomic Encyclopedia of Type Strains, Phase IV (KMG-IV): sequencing the most valuable type-strain genomes for metagenomic binning, comparative biology and taxonomic classification.</title>
        <authorList>
            <person name="Goeker M."/>
        </authorList>
    </citation>
    <scope>NUCLEOTIDE SEQUENCE [LARGE SCALE GENOMIC DNA]</scope>
    <source>
        <strain evidence="11 12">DSM 103377</strain>
    </source>
</reference>
<comment type="caution">
    <text evidence="11">The sequence shown here is derived from an EMBL/GenBank/DDBJ whole genome shotgun (WGS) entry which is preliminary data.</text>
</comment>
<dbReference type="GO" id="GO:0016887">
    <property type="term" value="F:ATP hydrolysis activity"/>
    <property type="evidence" value="ECO:0007669"/>
    <property type="project" value="InterPro"/>
</dbReference>
<dbReference type="InterPro" id="IPR027417">
    <property type="entry name" value="P-loop_NTPase"/>
</dbReference>
<feature type="transmembrane region" description="Helical" evidence="8">
    <location>
        <begin position="260"/>
        <end position="290"/>
    </location>
</feature>
<protein>
    <submittedName>
        <fullName evidence="11">ATP-binding cassette subfamily B protein</fullName>
    </submittedName>
</protein>
<dbReference type="PANTHER" id="PTHR24221:SF203">
    <property type="entry name" value="ATP-BINDING_PERMEASE FUSION ABC TRANSPORTER-RELATED"/>
    <property type="match status" value="1"/>
</dbReference>
<dbReference type="AlphaFoldDB" id="A0A840WH91"/>
<feature type="transmembrane region" description="Helical" evidence="8">
    <location>
        <begin position="158"/>
        <end position="177"/>
    </location>
</feature>
<gene>
    <name evidence="11" type="ORF">FHS89_000486</name>
</gene>
<sequence length="611" mass="65625">MNRSFTRLFDPFAKTDTPPPAGLGPFLNWAIREAWPVVGVAGVLGLGVGLTEAFGAWLLGWIVDFALAEGQAGFFANNWPMLLSVAAFFLILRPGLMTLNAAVNNVALTPNTFPLALSRITRHTMGQSLRFFEDDFAGRLAQKAIQTSRAMTDILNEVVNSMTFAVSVVLGSLLVMGQVDGRLALVLAVWLGVYALLVSRFLPHIRKRSRARAGARAVVSGQLVDTMSNIATVKLFARVGQEETAAEDAMEVYRQRALSFGILSVTFRGCLMLLAGALPVLLIGGALWLWQAGQATAGDIATAGLLSTRIAQMSGWISFVAMGIFANLGEIEDGARTLSPPHTLTDKPGAIVPERATGALDFDHVAFGYGREGAALTDFNLSIQPGEKVALVGRSGAGKSTALSLLLRLYDVEDGAIRMDGTDIRDLTQDGLRSQIAMVRQETAMFNRSAHDNIAYGRPSASREDVIAAARLAQAHEFIEGLEDINGRSGYDAHLGERGVKLSGGQRQRIAIARAILADAPILLLDEATAALDSETEAAVQTALERLMEGRTVIAIAHRLSTISAMDRILVLDDGRIVEQGGHDDLLARRGLYAEFWSRQSGGFLRTEAAE</sequence>
<dbReference type="GO" id="GO:0034040">
    <property type="term" value="F:ATPase-coupled lipid transmembrane transporter activity"/>
    <property type="evidence" value="ECO:0007669"/>
    <property type="project" value="TreeGrafter"/>
</dbReference>
<keyword evidence="2 8" id="KW-0812">Transmembrane</keyword>
<evidence type="ECO:0000259" key="10">
    <source>
        <dbReference type="PROSITE" id="PS50929"/>
    </source>
</evidence>
<keyword evidence="4 11" id="KW-0067">ATP-binding</keyword>
<dbReference type="SMART" id="SM00382">
    <property type="entry name" value="AAA"/>
    <property type="match status" value="1"/>
</dbReference>
<dbReference type="GO" id="GO:0140359">
    <property type="term" value="F:ABC-type transporter activity"/>
    <property type="evidence" value="ECO:0007669"/>
    <property type="project" value="InterPro"/>
</dbReference>
<comment type="subcellular location">
    <subcellularLocation>
        <location evidence="1">Cell membrane</location>
        <topology evidence="1">Multi-pass membrane protein</topology>
    </subcellularLocation>
</comment>
<dbReference type="InterPro" id="IPR003439">
    <property type="entry name" value="ABC_transporter-like_ATP-bd"/>
</dbReference>
<feature type="transmembrane region" description="Helical" evidence="8">
    <location>
        <begin position="37"/>
        <end position="62"/>
    </location>
</feature>
<dbReference type="PROSITE" id="PS50893">
    <property type="entry name" value="ABC_TRANSPORTER_2"/>
    <property type="match status" value="1"/>
</dbReference>
<keyword evidence="6 8" id="KW-0472">Membrane</keyword>
<evidence type="ECO:0000256" key="4">
    <source>
        <dbReference type="ARBA" id="ARBA00022840"/>
    </source>
</evidence>
<evidence type="ECO:0000256" key="2">
    <source>
        <dbReference type="ARBA" id="ARBA00022692"/>
    </source>
</evidence>
<proteinExistence type="predicted"/>